<reference evidence="3 4" key="4">
    <citation type="journal article" date="2020" name="Sci. Rep.">
        <title>beta-carboline chemical signals induce reveromycin production through a LuxR family regulator in Streptomyces sp. SN-593.</title>
        <authorList>
            <person name="Panthee S."/>
            <person name="Kito N."/>
            <person name="Hayashi T."/>
            <person name="Shimizu T."/>
            <person name="Ishikawa J."/>
            <person name="Hamamoto H."/>
            <person name="Osada H."/>
            <person name="Takahashi S."/>
        </authorList>
    </citation>
    <scope>NUCLEOTIDE SEQUENCE [LARGE SCALE GENOMIC DNA]</scope>
    <source>
        <strain evidence="3 4">SN-593</strain>
    </source>
</reference>
<dbReference type="AlphaFoldDB" id="A0A7U3UZT3"/>
<keyword evidence="1" id="KW-0472">Membrane</keyword>
<evidence type="ECO:0000256" key="1">
    <source>
        <dbReference type="SAM" id="Phobius"/>
    </source>
</evidence>
<keyword evidence="1" id="KW-1133">Transmembrane helix</keyword>
<evidence type="ECO:0000256" key="2">
    <source>
        <dbReference type="SAM" id="SignalP"/>
    </source>
</evidence>
<gene>
    <name evidence="3" type="ORF">RVR_9207</name>
</gene>
<reference evidence="3 4" key="3">
    <citation type="journal article" date="2011" name="Nat. Chem. Biol.">
        <title>Reveromycin A biosynthesis uses RevG and RevJ for stereospecific spiroacetal formation.</title>
        <authorList>
            <person name="Takahashi S."/>
            <person name="Toyoda A."/>
            <person name="Sekiyama Y."/>
            <person name="Takagi H."/>
            <person name="Nogawa T."/>
            <person name="Uramoto M."/>
            <person name="Suzuki R."/>
            <person name="Koshino H."/>
            <person name="Kumano T."/>
            <person name="Panthee S."/>
            <person name="Dairi T."/>
            <person name="Ishikawa J."/>
            <person name="Ikeda H."/>
            <person name="Sakaki Y."/>
            <person name="Osada H."/>
        </authorList>
    </citation>
    <scope>NUCLEOTIDE SEQUENCE [LARGE SCALE GENOMIC DNA]</scope>
    <source>
        <strain evidence="3 4">SN-593</strain>
    </source>
</reference>
<dbReference type="KEGG" id="arev:RVR_9207"/>
<evidence type="ECO:0000313" key="3">
    <source>
        <dbReference type="EMBL" id="BBB01677.1"/>
    </source>
</evidence>
<feature type="transmembrane region" description="Helical" evidence="1">
    <location>
        <begin position="108"/>
        <end position="131"/>
    </location>
</feature>
<evidence type="ECO:0000313" key="4">
    <source>
        <dbReference type="Proteomes" id="UP000595703"/>
    </source>
</evidence>
<keyword evidence="1" id="KW-0812">Transmembrane</keyword>
<dbReference type="RefSeq" id="WP_202237573.1">
    <property type="nucleotide sequence ID" value="NZ_AP018365.1"/>
</dbReference>
<reference evidence="3 4" key="2">
    <citation type="journal article" date="2011" name="J. Antibiot.">
        <title>Furaquinocins I and J: novel polyketide isoprenoid hybrid compounds from Streptomyces reveromyceticus SN-593.</title>
        <authorList>
            <person name="Panthee S."/>
            <person name="Takahashi S."/>
            <person name="Takagi H."/>
            <person name="Nogawa T."/>
            <person name="Oowada E."/>
            <person name="Uramoto M."/>
            <person name="Osada H."/>
        </authorList>
    </citation>
    <scope>NUCLEOTIDE SEQUENCE [LARGE SCALE GENOMIC DNA]</scope>
    <source>
        <strain evidence="3 4">SN-593</strain>
    </source>
</reference>
<feature type="transmembrane region" description="Helical" evidence="1">
    <location>
        <begin position="50"/>
        <end position="71"/>
    </location>
</feature>
<feature type="transmembrane region" description="Helical" evidence="1">
    <location>
        <begin position="83"/>
        <end position="102"/>
    </location>
</feature>
<keyword evidence="4" id="KW-1185">Reference proteome</keyword>
<reference evidence="3 4" key="1">
    <citation type="journal article" date="2010" name="J. Bacteriol.">
        <title>Biochemical characterization of a novel indole prenyltransferase from Streptomyces sp. SN-593.</title>
        <authorList>
            <person name="Takahashi S."/>
            <person name="Takagi H."/>
            <person name="Toyoda A."/>
            <person name="Uramoto M."/>
            <person name="Nogawa T."/>
            <person name="Ueki M."/>
            <person name="Sakaki Y."/>
            <person name="Osada H."/>
        </authorList>
    </citation>
    <scope>NUCLEOTIDE SEQUENCE [LARGE SCALE GENOMIC DNA]</scope>
    <source>
        <strain evidence="3 4">SN-593</strain>
    </source>
</reference>
<name>A0A7U3UZT3_9ACTN</name>
<protein>
    <submittedName>
        <fullName evidence="3">Putative integral membrane protein</fullName>
    </submittedName>
</protein>
<feature type="chain" id="PRO_5038766434" evidence="2">
    <location>
        <begin position="27"/>
        <end position="214"/>
    </location>
</feature>
<dbReference type="Proteomes" id="UP000595703">
    <property type="component" value="Chromosome"/>
</dbReference>
<dbReference type="EMBL" id="AP018365">
    <property type="protein sequence ID" value="BBB01677.1"/>
    <property type="molecule type" value="Genomic_DNA"/>
</dbReference>
<dbReference type="InterPro" id="IPR033458">
    <property type="entry name" value="DUF5134"/>
</dbReference>
<feature type="signal peptide" evidence="2">
    <location>
        <begin position="1"/>
        <end position="26"/>
    </location>
</feature>
<proteinExistence type="predicted"/>
<keyword evidence="2" id="KW-0732">Signal</keyword>
<organism evidence="3 4">
    <name type="scientific">Actinacidiphila reveromycinica</name>
    <dbReference type="NCBI Taxonomy" id="659352"/>
    <lineage>
        <taxon>Bacteria</taxon>
        <taxon>Bacillati</taxon>
        <taxon>Actinomycetota</taxon>
        <taxon>Actinomycetes</taxon>
        <taxon>Kitasatosporales</taxon>
        <taxon>Streptomycetaceae</taxon>
        <taxon>Actinacidiphila</taxon>
    </lineage>
</organism>
<dbReference type="Pfam" id="PF17197">
    <property type="entry name" value="DUF5134"/>
    <property type="match status" value="1"/>
</dbReference>
<sequence>MGEPPLVAWLLVALSAAAAVSCLARAEDRDEAVMGAGMAVMAVPASVLDPHRWVAPVFAVVYAAAALRALLPGTHSPGHRAHHVVCSAAMVYMAVAMARTAPAGGRTMAMGGAGSTVATGLLLVYFAVYVLRAGVGLAVPPQAAGGPVPGAVPPLSGAGGPVPAAGGPGAGGHAGAVAGGPPGGGRVPLRHSPEVAAACRVSMALGMVVMLLLL</sequence>
<accession>A0A7U3UZT3</accession>